<dbReference type="EMBL" id="JBEPEK010000578">
    <property type="protein sequence ID" value="MER7186358.1"/>
    <property type="molecule type" value="Genomic_DNA"/>
</dbReference>
<dbReference type="InterPro" id="IPR011051">
    <property type="entry name" value="RmlC_Cupin_sf"/>
</dbReference>
<gene>
    <name evidence="2" type="ORF">ABT404_44035</name>
</gene>
<sequence>MRTALRTAMAGAVAAGTLLTCGTAYATPAGPGVTGKVISQTTIGDTDYVLREITVPPGQTTGWHYHDGPVYGYVQKGTLSHFHSDCKEDGVYRQGGTVYESGGPSDVHLGANLGDTDLVLDVLYILPHGSPYSESVPNPGCDFQ</sequence>
<organism evidence="2 3">
    <name type="scientific">Streptomyces hyaluromycini</name>
    <dbReference type="NCBI Taxonomy" id="1377993"/>
    <lineage>
        <taxon>Bacteria</taxon>
        <taxon>Bacillati</taxon>
        <taxon>Actinomycetota</taxon>
        <taxon>Actinomycetes</taxon>
        <taxon>Kitasatosporales</taxon>
        <taxon>Streptomycetaceae</taxon>
        <taxon>Streptomyces</taxon>
    </lineage>
</organism>
<comment type="caution">
    <text evidence="2">The sequence shown here is derived from an EMBL/GenBank/DDBJ whole genome shotgun (WGS) entry which is preliminary data.</text>
</comment>
<proteinExistence type="predicted"/>
<keyword evidence="1" id="KW-0732">Signal</keyword>
<dbReference type="SUPFAM" id="SSF51182">
    <property type="entry name" value="RmlC-like cupins"/>
    <property type="match status" value="1"/>
</dbReference>
<feature type="chain" id="PRO_5045650187" evidence="1">
    <location>
        <begin position="27"/>
        <end position="144"/>
    </location>
</feature>
<name>A0ABV1XBE0_9ACTN</name>
<protein>
    <submittedName>
        <fullName evidence="2">Cupin domain-containing protein</fullName>
    </submittedName>
</protein>
<evidence type="ECO:0000313" key="2">
    <source>
        <dbReference type="EMBL" id="MER7186358.1"/>
    </source>
</evidence>
<reference evidence="2 3" key="1">
    <citation type="submission" date="2024-06" db="EMBL/GenBank/DDBJ databases">
        <title>The Natural Products Discovery Center: Release of the First 8490 Sequenced Strains for Exploring Actinobacteria Biosynthetic Diversity.</title>
        <authorList>
            <person name="Kalkreuter E."/>
            <person name="Kautsar S.A."/>
            <person name="Yang D."/>
            <person name="Bader C.D."/>
            <person name="Teijaro C.N."/>
            <person name="Fluegel L."/>
            <person name="Davis C.M."/>
            <person name="Simpson J.R."/>
            <person name="Lauterbach L."/>
            <person name="Steele A.D."/>
            <person name="Gui C."/>
            <person name="Meng S."/>
            <person name="Li G."/>
            <person name="Viehrig K."/>
            <person name="Ye F."/>
            <person name="Su P."/>
            <person name="Kiefer A.F."/>
            <person name="Nichols A."/>
            <person name="Cepeda A.J."/>
            <person name="Yan W."/>
            <person name="Fan B."/>
            <person name="Jiang Y."/>
            <person name="Adhikari A."/>
            <person name="Zheng C.-J."/>
            <person name="Schuster L."/>
            <person name="Cowan T.M."/>
            <person name="Smanski M.J."/>
            <person name="Chevrette M.G."/>
            <person name="De Carvalho L.P.S."/>
            <person name="Shen B."/>
        </authorList>
    </citation>
    <scope>NUCLEOTIDE SEQUENCE [LARGE SCALE GENOMIC DNA]</scope>
    <source>
        <strain evidence="2 3">NPDC000234</strain>
    </source>
</reference>
<keyword evidence="3" id="KW-1185">Reference proteome</keyword>
<dbReference type="InterPro" id="IPR014710">
    <property type="entry name" value="RmlC-like_jellyroll"/>
</dbReference>
<accession>A0ABV1XBE0</accession>
<dbReference type="RefSeq" id="WP_350789970.1">
    <property type="nucleotide sequence ID" value="NZ_JBEPEK010000578.1"/>
</dbReference>
<dbReference type="Proteomes" id="UP001474181">
    <property type="component" value="Unassembled WGS sequence"/>
</dbReference>
<evidence type="ECO:0000256" key="1">
    <source>
        <dbReference type="SAM" id="SignalP"/>
    </source>
</evidence>
<feature type="signal peptide" evidence="1">
    <location>
        <begin position="1"/>
        <end position="26"/>
    </location>
</feature>
<evidence type="ECO:0000313" key="3">
    <source>
        <dbReference type="Proteomes" id="UP001474181"/>
    </source>
</evidence>
<dbReference type="Gene3D" id="2.60.120.10">
    <property type="entry name" value="Jelly Rolls"/>
    <property type="match status" value="1"/>
</dbReference>